<dbReference type="AlphaFoldDB" id="A0A432XPZ8"/>
<dbReference type="Proteomes" id="UP000286678">
    <property type="component" value="Unassembled WGS sequence"/>
</dbReference>
<protein>
    <submittedName>
        <fullName evidence="1">Uncharacterized protein</fullName>
    </submittedName>
</protein>
<proteinExistence type="predicted"/>
<organism evidence="1 2">
    <name type="scientific">Pseudidiomarina aquimaris</name>
    <dbReference type="NCBI Taxonomy" id="641841"/>
    <lineage>
        <taxon>Bacteria</taxon>
        <taxon>Pseudomonadati</taxon>
        <taxon>Pseudomonadota</taxon>
        <taxon>Gammaproteobacteria</taxon>
        <taxon>Alteromonadales</taxon>
        <taxon>Idiomarinaceae</taxon>
        <taxon>Pseudidiomarina</taxon>
    </lineage>
</organism>
<dbReference type="RefSeq" id="WP_126832475.1">
    <property type="nucleotide sequence ID" value="NZ_PIPT01000001.1"/>
</dbReference>
<name>A0A432XPZ8_9GAMM</name>
<sequence>MSFRLLLTLLVFGLGGTECHSNSAPAWVKQTDTVVSQVLAAEVSCSENTEHDDFDHDALPTQLKDLSLRRSSAVAATAPQTARYSALTPQARAPPSLV</sequence>
<comment type="caution">
    <text evidence="1">The sequence shown here is derived from an EMBL/GenBank/DDBJ whole genome shotgun (WGS) entry which is preliminary data.</text>
</comment>
<reference evidence="2" key="1">
    <citation type="journal article" date="2018" name="Front. Microbiol.">
        <title>Genome-Based Analysis Reveals the Taxonomy and Diversity of the Family Idiomarinaceae.</title>
        <authorList>
            <person name="Liu Y."/>
            <person name="Lai Q."/>
            <person name="Shao Z."/>
        </authorList>
    </citation>
    <scope>NUCLEOTIDE SEQUENCE [LARGE SCALE GENOMIC DNA]</scope>
    <source>
        <strain evidence="2">SW15</strain>
    </source>
</reference>
<accession>A0A432XPZ8</accession>
<gene>
    <name evidence="1" type="ORF">CWE21_01540</name>
</gene>
<evidence type="ECO:0000313" key="2">
    <source>
        <dbReference type="Proteomes" id="UP000286678"/>
    </source>
</evidence>
<keyword evidence="2" id="KW-1185">Reference proteome</keyword>
<dbReference type="EMBL" id="PIPT01000001">
    <property type="protein sequence ID" value="RUO50805.1"/>
    <property type="molecule type" value="Genomic_DNA"/>
</dbReference>
<evidence type="ECO:0000313" key="1">
    <source>
        <dbReference type="EMBL" id="RUO50805.1"/>
    </source>
</evidence>